<evidence type="ECO:0000313" key="1">
    <source>
        <dbReference type="EMBL" id="RRT40749.1"/>
    </source>
</evidence>
<reference evidence="1 2" key="1">
    <citation type="journal article" date="2014" name="Agronomy (Basel)">
        <title>A Draft Genome Sequence for Ensete ventricosum, the Drought-Tolerant Tree Against Hunger.</title>
        <authorList>
            <person name="Harrison J."/>
            <person name="Moore K.A."/>
            <person name="Paszkiewicz K."/>
            <person name="Jones T."/>
            <person name="Grant M."/>
            <person name="Ambacheew D."/>
            <person name="Muzemil S."/>
            <person name="Studholme D.J."/>
        </authorList>
    </citation>
    <scope>NUCLEOTIDE SEQUENCE [LARGE SCALE GENOMIC DNA]</scope>
</reference>
<sequence length="95" mass="10716">CVLHCSTAVSETIRIKPVYYSVCMYVCLHSGPCLIALGSSLTANRNSAYLNPWICRDYSYLYLLQAGLVPLATQTTRAIKKPHPLLRRARKKPYI</sequence>
<dbReference type="Proteomes" id="UP000287651">
    <property type="component" value="Unassembled WGS sequence"/>
</dbReference>
<proteinExistence type="predicted"/>
<dbReference type="AlphaFoldDB" id="A0A426XMM3"/>
<gene>
    <name evidence="1" type="ORF">B296_00033285</name>
</gene>
<evidence type="ECO:0000313" key="2">
    <source>
        <dbReference type="Proteomes" id="UP000287651"/>
    </source>
</evidence>
<name>A0A426XMM3_ENSVE</name>
<feature type="non-terminal residue" evidence="1">
    <location>
        <position position="1"/>
    </location>
</feature>
<dbReference type="EMBL" id="AMZH03019139">
    <property type="protein sequence ID" value="RRT40749.1"/>
    <property type="molecule type" value="Genomic_DNA"/>
</dbReference>
<accession>A0A426XMM3</accession>
<comment type="caution">
    <text evidence="1">The sequence shown here is derived from an EMBL/GenBank/DDBJ whole genome shotgun (WGS) entry which is preliminary data.</text>
</comment>
<protein>
    <submittedName>
        <fullName evidence="1">Uncharacterized protein</fullName>
    </submittedName>
</protein>
<organism evidence="1 2">
    <name type="scientific">Ensete ventricosum</name>
    <name type="common">Abyssinian banana</name>
    <name type="synonym">Musa ensete</name>
    <dbReference type="NCBI Taxonomy" id="4639"/>
    <lineage>
        <taxon>Eukaryota</taxon>
        <taxon>Viridiplantae</taxon>
        <taxon>Streptophyta</taxon>
        <taxon>Embryophyta</taxon>
        <taxon>Tracheophyta</taxon>
        <taxon>Spermatophyta</taxon>
        <taxon>Magnoliopsida</taxon>
        <taxon>Liliopsida</taxon>
        <taxon>Zingiberales</taxon>
        <taxon>Musaceae</taxon>
        <taxon>Ensete</taxon>
    </lineage>
</organism>